<evidence type="ECO:0000256" key="1">
    <source>
        <dbReference type="ARBA" id="ARBA00022679"/>
    </source>
</evidence>
<gene>
    <name evidence="4" type="ORF">F8C67_09495</name>
</gene>
<dbReference type="SUPFAM" id="SSF52540">
    <property type="entry name" value="P-loop containing nucleoside triphosphate hydrolases"/>
    <property type="match status" value="1"/>
</dbReference>
<dbReference type="Gene3D" id="3.40.50.300">
    <property type="entry name" value="P-loop containing nucleotide triphosphate hydrolases"/>
    <property type="match status" value="1"/>
</dbReference>
<evidence type="ECO:0000313" key="5">
    <source>
        <dbReference type="Proteomes" id="UP000468650"/>
    </source>
</evidence>
<organism evidence="4 5">
    <name type="scientific">Phaeocystidibacter luteus</name>
    <dbReference type="NCBI Taxonomy" id="911197"/>
    <lineage>
        <taxon>Bacteria</taxon>
        <taxon>Pseudomonadati</taxon>
        <taxon>Bacteroidota</taxon>
        <taxon>Flavobacteriia</taxon>
        <taxon>Flavobacteriales</taxon>
        <taxon>Phaeocystidibacteraceae</taxon>
        <taxon>Phaeocystidibacter</taxon>
    </lineage>
</organism>
<dbReference type="PANTHER" id="PTHR10605:SF56">
    <property type="entry name" value="BIFUNCTIONAL HEPARAN SULFATE N-DEACETYLASE_N-SULFOTRANSFERASE"/>
    <property type="match status" value="1"/>
</dbReference>
<sequence>MQVEKKYPSFIIGGAPKCGTSSLYFWLAAHPEACGSKIKEPYYFDNRITRFNENASYLKDGLDAYDQYFKHCSTDSKAFEASAGYLYATDTAVEGFQKLPEVPKVIFILRYPSKQLVSHYKMTKYRLNRKVDHLMEYATRERVDLFWHYSKSLEAWLDNYPKDKLKVVLFEDLISNKVEGMKEIARYLDIDPSFYDEFDFEHRNESVAIKRKGLHDFGLKVQRYIPHFIQKRLLPLYLKTNSSNIPKLSEAEEQFLVEMQPEFEAERKRLEELLPQQSFASWDKFGVK</sequence>
<dbReference type="Proteomes" id="UP000468650">
    <property type="component" value="Unassembled WGS sequence"/>
</dbReference>
<feature type="domain" description="Sulfotransferase" evidence="3">
    <location>
        <begin position="10"/>
        <end position="193"/>
    </location>
</feature>
<evidence type="ECO:0000259" key="3">
    <source>
        <dbReference type="Pfam" id="PF00685"/>
    </source>
</evidence>
<dbReference type="InterPro" id="IPR000863">
    <property type="entry name" value="Sulfotransferase_dom"/>
</dbReference>
<dbReference type="InterPro" id="IPR037359">
    <property type="entry name" value="NST/OST"/>
</dbReference>
<comment type="caution">
    <text evidence="4">The sequence shown here is derived from an EMBL/GenBank/DDBJ whole genome shotgun (WGS) entry which is preliminary data.</text>
</comment>
<accession>A0A6N6RF53</accession>
<dbReference type="Pfam" id="PF00685">
    <property type="entry name" value="Sulfotransfer_1"/>
    <property type="match status" value="1"/>
</dbReference>
<dbReference type="RefSeq" id="WP_151667603.1">
    <property type="nucleotide sequence ID" value="NZ_WBVO01000007.1"/>
</dbReference>
<dbReference type="AlphaFoldDB" id="A0A6N6RF53"/>
<keyword evidence="1 4" id="KW-0808">Transferase</keyword>
<evidence type="ECO:0000256" key="2">
    <source>
        <dbReference type="ARBA" id="ARBA00023180"/>
    </source>
</evidence>
<protein>
    <submittedName>
        <fullName evidence="4">Sulfotransferase</fullName>
    </submittedName>
</protein>
<dbReference type="GO" id="GO:0008146">
    <property type="term" value="F:sulfotransferase activity"/>
    <property type="evidence" value="ECO:0007669"/>
    <property type="project" value="InterPro"/>
</dbReference>
<evidence type="ECO:0000313" key="4">
    <source>
        <dbReference type="EMBL" id="KAB2809780.1"/>
    </source>
</evidence>
<proteinExistence type="predicted"/>
<dbReference type="EMBL" id="WBVO01000007">
    <property type="protein sequence ID" value="KAB2809780.1"/>
    <property type="molecule type" value="Genomic_DNA"/>
</dbReference>
<name>A0A6N6RF53_9FLAO</name>
<reference evidence="4 5" key="1">
    <citation type="submission" date="2019-09" db="EMBL/GenBank/DDBJ databases">
        <title>Genomes of family Cryomorphaceae.</title>
        <authorList>
            <person name="Bowman J.P."/>
        </authorList>
    </citation>
    <scope>NUCLEOTIDE SEQUENCE [LARGE SCALE GENOMIC DNA]</scope>
    <source>
        <strain evidence="4 5">LMG 25704</strain>
    </source>
</reference>
<keyword evidence="2" id="KW-0325">Glycoprotein</keyword>
<keyword evidence="5" id="KW-1185">Reference proteome</keyword>
<dbReference type="OrthoDB" id="981508at2"/>
<dbReference type="PANTHER" id="PTHR10605">
    <property type="entry name" value="HEPARAN SULFATE SULFOTRANSFERASE"/>
    <property type="match status" value="1"/>
</dbReference>
<dbReference type="InterPro" id="IPR027417">
    <property type="entry name" value="P-loop_NTPase"/>
</dbReference>